<proteinExistence type="predicted"/>
<name>A0A6C0HPN9_9ZZZZ</name>
<protein>
    <submittedName>
        <fullName evidence="1">Uncharacterized protein</fullName>
    </submittedName>
</protein>
<evidence type="ECO:0000313" key="1">
    <source>
        <dbReference type="EMBL" id="QHT82469.1"/>
    </source>
</evidence>
<sequence length="150" mass="17782">MNNMNEDNLNFKTELKKLYDCTDGTHELCLISGDELTKSHIILECNHKFNYIPLFDDIVKQKKIRRFNTNDLEVHQFRCPYCRIIHNEILPYIPTEIKEKLIGINSPYSCMMKHRVMCEWVWVKGANKGIKCKNDANYIGEKSYCSNHYK</sequence>
<dbReference type="EMBL" id="MN740001">
    <property type="protein sequence ID" value="QHT82469.1"/>
    <property type="molecule type" value="Genomic_DNA"/>
</dbReference>
<accession>A0A6C0HPN9</accession>
<reference evidence="1" key="1">
    <citation type="journal article" date="2020" name="Nature">
        <title>Giant virus diversity and host interactions through global metagenomics.</title>
        <authorList>
            <person name="Schulz F."/>
            <person name="Roux S."/>
            <person name="Paez-Espino D."/>
            <person name="Jungbluth S."/>
            <person name="Walsh D.A."/>
            <person name="Denef V.J."/>
            <person name="McMahon K.D."/>
            <person name="Konstantinidis K.T."/>
            <person name="Eloe-Fadrosh E.A."/>
            <person name="Kyrpides N.C."/>
            <person name="Woyke T."/>
        </authorList>
    </citation>
    <scope>NUCLEOTIDE SEQUENCE</scope>
    <source>
        <strain evidence="1">GVMAG-M-3300023184-161</strain>
    </source>
</reference>
<dbReference type="AlphaFoldDB" id="A0A6C0HPN9"/>
<organism evidence="1">
    <name type="scientific">viral metagenome</name>
    <dbReference type="NCBI Taxonomy" id="1070528"/>
    <lineage>
        <taxon>unclassified sequences</taxon>
        <taxon>metagenomes</taxon>
        <taxon>organismal metagenomes</taxon>
    </lineage>
</organism>